<gene>
    <name evidence="1" type="primary">LTV1</name>
    <name evidence="1" type="ORF">M8818_002630</name>
</gene>
<accession>A0ACC3SH15</accession>
<name>A0ACC3SH15_9PEZI</name>
<reference evidence="1" key="1">
    <citation type="submission" date="2024-02" db="EMBL/GenBank/DDBJ databases">
        <title>Metagenome Assembled Genome of Zalaria obscura JY119.</title>
        <authorList>
            <person name="Vighnesh L."/>
            <person name="Jagadeeshwari U."/>
            <person name="Venkata Ramana C."/>
            <person name="Sasikala C."/>
        </authorList>
    </citation>
    <scope>NUCLEOTIDE SEQUENCE</scope>
    <source>
        <strain evidence="1">JY119</strain>
    </source>
</reference>
<evidence type="ECO:0000313" key="2">
    <source>
        <dbReference type="Proteomes" id="UP001320706"/>
    </source>
</evidence>
<keyword evidence="2" id="KW-1185">Reference proteome</keyword>
<proteinExistence type="predicted"/>
<dbReference type="Proteomes" id="UP001320706">
    <property type="component" value="Unassembled WGS sequence"/>
</dbReference>
<dbReference type="EMBL" id="JAMKPW020000011">
    <property type="protein sequence ID" value="KAK8213331.1"/>
    <property type="molecule type" value="Genomic_DNA"/>
</dbReference>
<sequence>MPRRRFIDKKNATTFALVHRAQNDPLIHDADAPSMVFTEITGPNTQSTQPHKASRPVKDRGDLEDEFGMSFRKNEGQAAEQGVFYDDTKYDYMQHMRELGTGGGAATWVEAKQEKKGKGKMRLEDALREVQLDDGVSEGGVSLASSRSLLPDEVLPSEFVRKTTYQDMQDTPDAIKGFQPDMDPRLREVLEALDDEAYVDEDEDIFDALAAEGEEVDKDEWEDTFFDEEDGAGGDYYDDDGWESDATIKPDNEADASTSPPSLSTLSLSQNGDLPPPTDTTAAPPSDPTNGAWLDEFAKFKNAVKNAQAPAPRIQPSNISFNESVQTGLSSIAGRKKKRKGAMTNGSSYSMTSSALARTDAQTLLDQRFDKIEEEYADDGVYGDESQFGDDTASMVSGMTGMTGMSRASAISTYSRATDSEAPQLVRRDFDGIMDDFLGGHSKVGKRGRHVKKSGFQTGMQQLDEVRGGLGPVRWRNEDARKKAQFSVVGQ</sequence>
<organism evidence="1 2">
    <name type="scientific">Zalaria obscura</name>
    <dbReference type="NCBI Taxonomy" id="2024903"/>
    <lineage>
        <taxon>Eukaryota</taxon>
        <taxon>Fungi</taxon>
        <taxon>Dikarya</taxon>
        <taxon>Ascomycota</taxon>
        <taxon>Pezizomycotina</taxon>
        <taxon>Dothideomycetes</taxon>
        <taxon>Dothideomycetidae</taxon>
        <taxon>Dothideales</taxon>
        <taxon>Zalariaceae</taxon>
        <taxon>Zalaria</taxon>
    </lineage>
</organism>
<evidence type="ECO:0000313" key="1">
    <source>
        <dbReference type="EMBL" id="KAK8213331.1"/>
    </source>
</evidence>
<protein>
    <submittedName>
        <fullName evidence="1">Protein ltv1</fullName>
    </submittedName>
</protein>
<comment type="caution">
    <text evidence="1">The sequence shown here is derived from an EMBL/GenBank/DDBJ whole genome shotgun (WGS) entry which is preliminary data.</text>
</comment>